<sequence>MMLEQEPPPRPPPPSKVEDKVDSFPLTKPGIFEKEHLLTQEELDHIAQIQRLAEETLEVKNVAAPKSSSVESLRGDIASRKADELPSSSMQAFPSFNLASEQEESKEESEPTSGADQGTSSEVESPTEEHVLFERSSPVLEDQHDRLSPAVRS</sequence>
<feature type="compositionally biased region" description="Polar residues" evidence="1">
    <location>
        <begin position="86"/>
        <end position="99"/>
    </location>
</feature>
<feature type="compositionally biased region" description="Polar residues" evidence="1">
    <location>
        <begin position="111"/>
        <end position="124"/>
    </location>
</feature>
<organism evidence="2 3">
    <name type="scientific">Parelaphostrongylus tenuis</name>
    <name type="common">Meningeal worm</name>
    <dbReference type="NCBI Taxonomy" id="148309"/>
    <lineage>
        <taxon>Eukaryota</taxon>
        <taxon>Metazoa</taxon>
        <taxon>Ecdysozoa</taxon>
        <taxon>Nematoda</taxon>
        <taxon>Chromadorea</taxon>
        <taxon>Rhabditida</taxon>
        <taxon>Rhabditina</taxon>
        <taxon>Rhabditomorpha</taxon>
        <taxon>Strongyloidea</taxon>
        <taxon>Metastrongylidae</taxon>
        <taxon>Parelaphostrongylus</taxon>
    </lineage>
</organism>
<reference evidence="2" key="1">
    <citation type="submission" date="2021-06" db="EMBL/GenBank/DDBJ databases">
        <title>Parelaphostrongylus tenuis whole genome reference sequence.</title>
        <authorList>
            <person name="Garwood T.J."/>
            <person name="Larsen P.A."/>
            <person name="Fountain-Jones N.M."/>
            <person name="Garbe J.R."/>
            <person name="Macchietto M.G."/>
            <person name="Kania S.A."/>
            <person name="Gerhold R.W."/>
            <person name="Richards J.E."/>
            <person name="Wolf T.M."/>
        </authorList>
    </citation>
    <scope>NUCLEOTIDE SEQUENCE</scope>
    <source>
        <strain evidence="2">MNPRO001-30</strain>
        <tissue evidence="2">Meninges</tissue>
    </source>
</reference>
<dbReference type="Proteomes" id="UP001196413">
    <property type="component" value="Unassembled WGS sequence"/>
</dbReference>
<comment type="caution">
    <text evidence="2">The sequence shown here is derived from an EMBL/GenBank/DDBJ whole genome shotgun (WGS) entry which is preliminary data.</text>
</comment>
<feature type="region of interest" description="Disordered" evidence="1">
    <location>
        <begin position="61"/>
        <end position="153"/>
    </location>
</feature>
<evidence type="ECO:0000313" key="2">
    <source>
        <dbReference type="EMBL" id="KAJ1362962.1"/>
    </source>
</evidence>
<accession>A0AAD5N6D5</accession>
<protein>
    <submittedName>
        <fullName evidence="2">Uncharacterized protein</fullName>
    </submittedName>
</protein>
<keyword evidence="3" id="KW-1185">Reference proteome</keyword>
<feature type="compositionally biased region" description="Pro residues" evidence="1">
    <location>
        <begin position="1"/>
        <end position="15"/>
    </location>
</feature>
<feature type="compositionally biased region" description="Basic and acidic residues" evidence="1">
    <location>
        <begin position="73"/>
        <end position="84"/>
    </location>
</feature>
<dbReference type="AlphaFoldDB" id="A0AAD5N6D5"/>
<proteinExistence type="predicted"/>
<gene>
    <name evidence="2" type="ORF">KIN20_022700</name>
</gene>
<feature type="region of interest" description="Disordered" evidence="1">
    <location>
        <begin position="1"/>
        <end position="28"/>
    </location>
</feature>
<dbReference type="EMBL" id="JAHQIW010004571">
    <property type="protein sequence ID" value="KAJ1362962.1"/>
    <property type="molecule type" value="Genomic_DNA"/>
</dbReference>
<evidence type="ECO:0000256" key="1">
    <source>
        <dbReference type="SAM" id="MobiDB-lite"/>
    </source>
</evidence>
<name>A0AAD5N6D5_PARTN</name>
<evidence type="ECO:0000313" key="3">
    <source>
        <dbReference type="Proteomes" id="UP001196413"/>
    </source>
</evidence>